<evidence type="ECO:0000259" key="3">
    <source>
        <dbReference type="Pfam" id="PF14501"/>
    </source>
</evidence>
<name>F7R004_9LACO</name>
<evidence type="ECO:0000313" key="5">
    <source>
        <dbReference type="Proteomes" id="UP000002971"/>
    </source>
</evidence>
<dbReference type="InterPro" id="IPR032834">
    <property type="entry name" value="NatK-like_C"/>
</dbReference>
<keyword evidence="1" id="KW-0175">Coiled coil</keyword>
<feature type="transmembrane region" description="Helical" evidence="2">
    <location>
        <begin position="12"/>
        <end position="33"/>
    </location>
</feature>
<feature type="transmembrane region" description="Helical" evidence="2">
    <location>
        <begin position="120"/>
        <end position="140"/>
    </location>
</feature>
<dbReference type="EMBL" id="AFOJ01000004">
    <property type="protein sequence ID" value="EGM52568.1"/>
    <property type="molecule type" value="Genomic_DNA"/>
</dbReference>
<gene>
    <name evidence="4" type="ORF">LRU_01012</name>
</gene>
<accession>F7R004</accession>
<evidence type="ECO:0000256" key="1">
    <source>
        <dbReference type="SAM" id="Coils"/>
    </source>
</evidence>
<keyword evidence="2" id="KW-0812">Transmembrane</keyword>
<comment type="caution">
    <text evidence="4">The sequence shown here is derived from an EMBL/GenBank/DDBJ whole genome shotgun (WGS) entry which is preliminary data.</text>
</comment>
<reference evidence="4 5" key="1">
    <citation type="journal article" date="2011" name="J. Bacteriol.">
        <title>Genome Sequence of Lactobacillus ruminis SPM0211, Isolated from a Fecal Sample from a Healthy Korean.</title>
        <authorList>
            <person name="Lee S."/>
            <person name="Cho Y.J."/>
            <person name="Lee A.H."/>
            <person name="Chun J."/>
            <person name="Ha N.J."/>
            <person name="Ko G."/>
        </authorList>
    </citation>
    <scope>NUCLEOTIDE SEQUENCE [LARGE SCALE GENOMIC DNA]</scope>
    <source>
        <strain evidence="4 5">SPM0211</strain>
    </source>
</reference>
<dbReference type="GO" id="GO:0042802">
    <property type="term" value="F:identical protein binding"/>
    <property type="evidence" value="ECO:0007669"/>
    <property type="project" value="TreeGrafter"/>
</dbReference>
<feature type="transmembrane region" description="Helical" evidence="2">
    <location>
        <begin position="160"/>
        <end position="178"/>
    </location>
</feature>
<dbReference type="Pfam" id="PF14501">
    <property type="entry name" value="HATPase_c_5"/>
    <property type="match status" value="1"/>
</dbReference>
<dbReference type="InterPro" id="IPR036890">
    <property type="entry name" value="HATPase_C_sf"/>
</dbReference>
<dbReference type="PANTHER" id="PTHR40448:SF1">
    <property type="entry name" value="TWO-COMPONENT SENSOR HISTIDINE KINASE"/>
    <property type="match status" value="1"/>
</dbReference>
<feature type="transmembrane region" description="Helical" evidence="2">
    <location>
        <begin position="184"/>
        <end position="205"/>
    </location>
</feature>
<dbReference type="Proteomes" id="UP000002971">
    <property type="component" value="Unassembled WGS sequence"/>
</dbReference>
<keyword evidence="2" id="KW-1133">Transmembrane helix</keyword>
<evidence type="ECO:0000256" key="2">
    <source>
        <dbReference type="SAM" id="Phobius"/>
    </source>
</evidence>
<dbReference type="AlphaFoldDB" id="F7R004"/>
<protein>
    <recommendedName>
        <fullName evidence="3">Sensor histidine kinase NatK-like C-terminal domain-containing protein</fullName>
    </recommendedName>
</protein>
<dbReference type="Gene3D" id="3.30.565.10">
    <property type="entry name" value="Histidine kinase-like ATPase, C-terminal domain"/>
    <property type="match status" value="1"/>
</dbReference>
<dbReference type="SUPFAM" id="SSF55874">
    <property type="entry name" value="ATPase domain of HSP90 chaperone/DNA topoisomerase II/histidine kinase"/>
    <property type="match status" value="1"/>
</dbReference>
<feature type="transmembrane region" description="Helical" evidence="2">
    <location>
        <begin position="90"/>
        <end position="108"/>
    </location>
</feature>
<organism evidence="4 5">
    <name type="scientific">Ligilactobacillus ruminis SPM0211</name>
    <dbReference type="NCBI Taxonomy" id="1040964"/>
    <lineage>
        <taxon>Bacteria</taxon>
        <taxon>Bacillati</taxon>
        <taxon>Bacillota</taxon>
        <taxon>Bacilli</taxon>
        <taxon>Lactobacillales</taxon>
        <taxon>Lactobacillaceae</taxon>
        <taxon>Ligilactobacillus</taxon>
    </lineage>
</organism>
<feature type="coiled-coil region" evidence="1">
    <location>
        <begin position="226"/>
        <end position="253"/>
    </location>
</feature>
<feature type="domain" description="Sensor histidine kinase NatK-like C-terminal" evidence="3">
    <location>
        <begin position="333"/>
        <end position="434"/>
    </location>
</feature>
<keyword evidence="2" id="KW-0472">Membrane</keyword>
<sequence>MLEIITMHTFGADYFILSDIIYLFLSSICFFKISSKKSKTFTLCYAVLASIAFISNTYFYDIADYVMILGMLFLSLMIDPQNLSTNIMNILISFSIIDLSTLIGSSVLTNIPVSYDNKPLFLMMIIWIIETFSSLIIYNISGKIIKKYSAILDKRASLTVALYAYISVTFLDVISHKINIFGRIIPLIITFLIIQCIFVIISFNFELSRHDKLNEQKIKQTEIEGLLKYTEKLEKEERKLRKFKHDYQNMLLSLKELADFEDRNEFKQGVMNLEEYFNVRFASNEIWEFNDFDNLKNPYVKSIFISKVQDMRNMKITAEFSCPKIIEDIDIPVFDLVRVLGITLDNAVEAVSGNSDGRIAMNIMKVRGAVKFVISNTVTGPHKPVGKLIQEGYTTKSRHQGLGLGNIRDIRKENGNLFVSYKYEEDMFVATITVQQKEG</sequence>
<feature type="transmembrane region" description="Helical" evidence="2">
    <location>
        <begin position="40"/>
        <end position="56"/>
    </location>
</feature>
<proteinExistence type="predicted"/>
<evidence type="ECO:0000313" key="4">
    <source>
        <dbReference type="EMBL" id="EGM52568.1"/>
    </source>
</evidence>
<dbReference type="PANTHER" id="PTHR40448">
    <property type="entry name" value="TWO-COMPONENT SENSOR HISTIDINE KINASE"/>
    <property type="match status" value="1"/>
</dbReference>